<dbReference type="OrthoDB" id="1909814at2759"/>
<dbReference type="Gene3D" id="3.40.50.150">
    <property type="entry name" value="Vaccinia Virus protein VP39"/>
    <property type="match status" value="1"/>
</dbReference>
<organism evidence="2 3">
    <name type="scientific">Adiantum capillus-veneris</name>
    <name type="common">Maidenhair fern</name>
    <dbReference type="NCBI Taxonomy" id="13818"/>
    <lineage>
        <taxon>Eukaryota</taxon>
        <taxon>Viridiplantae</taxon>
        <taxon>Streptophyta</taxon>
        <taxon>Embryophyta</taxon>
        <taxon>Tracheophyta</taxon>
        <taxon>Polypodiopsida</taxon>
        <taxon>Polypodiidae</taxon>
        <taxon>Polypodiales</taxon>
        <taxon>Pteridineae</taxon>
        <taxon>Pteridaceae</taxon>
        <taxon>Vittarioideae</taxon>
        <taxon>Adiantum</taxon>
    </lineage>
</organism>
<evidence type="ECO:0000259" key="1">
    <source>
        <dbReference type="Pfam" id="PF08241"/>
    </source>
</evidence>
<reference evidence="2" key="1">
    <citation type="submission" date="2021-01" db="EMBL/GenBank/DDBJ databases">
        <title>Adiantum capillus-veneris genome.</title>
        <authorList>
            <person name="Fang Y."/>
            <person name="Liao Q."/>
        </authorList>
    </citation>
    <scope>NUCLEOTIDE SEQUENCE</scope>
    <source>
        <strain evidence="2">H3</strain>
        <tissue evidence="2">Leaf</tissue>
    </source>
</reference>
<gene>
    <name evidence="2" type="ORF">GOP47_0019381</name>
</gene>
<dbReference type="AlphaFoldDB" id="A0A9D4UAZ0"/>
<dbReference type="InterPro" id="IPR029063">
    <property type="entry name" value="SAM-dependent_MTases_sf"/>
</dbReference>
<protein>
    <recommendedName>
        <fullName evidence="1">Methyltransferase type 11 domain-containing protein</fullName>
    </recommendedName>
</protein>
<dbReference type="Pfam" id="PF08241">
    <property type="entry name" value="Methyltransf_11"/>
    <property type="match status" value="1"/>
</dbReference>
<dbReference type="GO" id="GO:0008757">
    <property type="term" value="F:S-adenosylmethionine-dependent methyltransferase activity"/>
    <property type="evidence" value="ECO:0007669"/>
    <property type="project" value="InterPro"/>
</dbReference>
<dbReference type="SUPFAM" id="SSF53335">
    <property type="entry name" value="S-adenosyl-L-methionine-dependent methyltransferases"/>
    <property type="match status" value="1"/>
</dbReference>
<evidence type="ECO:0000313" key="2">
    <source>
        <dbReference type="EMBL" id="KAI5064686.1"/>
    </source>
</evidence>
<comment type="caution">
    <text evidence="2">The sequence shown here is derived from an EMBL/GenBank/DDBJ whole genome shotgun (WGS) entry which is preliminary data.</text>
</comment>
<feature type="domain" description="Methyltransferase type 11" evidence="1">
    <location>
        <begin position="217"/>
        <end position="298"/>
    </location>
</feature>
<dbReference type="CDD" id="cd02440">
    <property type="entry name" value="AdoMet_MTases"/>
    <property type="match status" value="1"/>
</dbReference>
<dbReference type="PANTHER" id="PTHR45085:SF3">
    <property type="entry name" value="S-ADENOSYL-L-METHIONINE-DEPENDENT METHYLTRANSFERASES SUPERFAMILY PROTEIN"/>
    <property type="match status" value="1"/>
</dbReference>
<dbReference type="InterPro" id="IPR013216">
    <property type="entry name" value="Methyltransf_11"/>
</dbReference>
<dbReference type="Proteomes" id="UP000886520">
    <property type="component" value="Chromosome 19"/>
</dbReference>
<dbReference type="PANTHER" id="PTHR45085">
    <property type="entry name" value="F21J9.14"/>
    <property type="match status" value="1"/>
</dbReference>
<proteinExistence type="predicted"/>
<evidence type="ECO:0000313" key="3">
    <source>
        <dbReference type="Proteomes" id="UP000886520"/>
    </source>
</evidence>
<keyword evidence="3" id="KW-1185">Reference proteome</keyword>
<name>A0A9D4UAZ0_ADICA</name>
<dbReference type="EMBL" id="JABFUD020000019">
    <property type="protein sequence ID" value="KAI5064686.1"/>
    <property type="molecule type" value="Genomic_DNA"/>
</dbReference>
<sequence length="361" mass="40108">MVPSWVETIPPPGFALDKLCPCFIVGLQICAELARASQHQLYDSAAVHMRSARSEDAIINMVLTTISKFELFPGKIILLLVFSAFLAAALHISCFVYRDDGCSACAVPGISCGRISDANVASSYNENIYAVSTTTEPTAISRDNLRMDVFGTRTDPSMSLKPLYNLKFRGHEHLISINLKLKTLWTSKDWRLKVSTFTDIFSALMKKNLLKPCFKALCIGAGQGHEVLALKEMGIYDSIGIDLVAAPPLVMKGDMHSQPFREETFDFEYCNVFDHALLTSKFAAEIERTLKPGGSIVIHLMLKNRPQEAFRLNNLQDVAVLIALFRNFEHLHVGDIDTFGLDTEVIFRKPFLPKEASSAAK</sequence>
<accession>A0A9D4UAZ0</accession>